<dbReference type="AlphaFoldDB" id="A0A1Q5PMD5"/>
<accession>A0A1Q5PMD5</accession>
<protein>
    <recommendedName>
        <fullName evidence="5">DUF3180 domain-containing protein</fullName>
    </recommendedName>
</protein>
<keyword evidence="2" id="KW-0812">Transmembrane</keyword>
<sequence length="173" mass="19238">MKRLNYLLLAGIVLIAGVGGWVITQWIIVNAYNPIVMTPLLSILFFGVAVYLFVQGRQVLKLKRRERTRMTPLGAFRVVVMSHSGAYTASLFLGLLTSQIWIGAAHWEIPLLRTNALYAGLNALGALALLIVSIIVERWCVIDDDENSNDQVSHPRPMNVPRRATSRSDSLLP</sequence>
<feature type="region of interest" description="Disordered" evidence="1">
    <location>
        <begin position="148"/>
        <end position="173"/>
    </location>
</feature>
<dbReference type="OrthoDB" id="3257239at2"/>
<feature type="transmembrane region" description="Helical" evidence="2">
    <location>
        <begin position="7"/>
        <end position="29"/>
    </location>
</feature>
<proteinExistence type="predicted"/>
<keyword evidence="2" id="KW-1133">Transmembrane helix</keyword>
<reference evidence="4" key="1">
    <citation type="submission" date="2016-11" db="EMBL/GenBank/DDBJ databases">
        <title>Actinomyces gypaetusis sp. nov. isolated from Gypaetus barbatus in Qinghai Tibet Plateau China.</title>
        <authorList>
            <person name="Meng X."/>
        </authorList>
    </citation>
    <scope>NUCLEOTIDE SEQUENCE [LARGE SCALE GENOMIC DNA]</scope>
    <source>
        <strain evidence="4">DSM 15383</strain>
    </source>
</reference>
<dbReference type="Proteomes" id="UP000186465">
    <property type="component" value="Unassembled WGS sequence"/>
</dbReference>
<name>A0A1Q5PMD5_9ACTO</name>
<gene>
    <name evidence="3" type="ORF">BM477_05740</name>
</gene>
<organism evidence="3 4">
    <name type="scientific">Boudabousia marimammalium</name>
    <dbReference type="NCBI Taxonomy" id="156892"/>
    <lineage>
        <taxon>Bacteria</taxon>
        <taxon>Bacillati</taxon>
        <taxon>Actinomycetota</taxon>
        <taxon>Actinomycetes</taxon>
        <taxon>Actinomycetales</taxon>
        <taxon>Actinomycetaceae</taxon>
        <taxon>Boudabousia</taxon>
    </lineage>
</organism>
<evidence type="ECO:0000256" key="2">
    <source>
        <dbReference type="SAM" id="Phobius"/>
    </source>
</evidence>
<dbReference type="InterPro" id="IPR021517">
    <property type="entry name" value="DUF3180"/>
</dbReference>
<dbReference type="RefSeq" id="WP_075361725.1">
    <property type="nucleotide sequence ID" value="NZ_MPDM01000005.1"/>
</dbReference>
<feature type="transmembrane region" description="Helical" evidence="2">
    <location>
        <begin position="116"/>
        <end position="136"/>
    </location>
</feature>
<dbReference type="Pfam" id="PF11377">
    <property type="entry name" value="DUF3180"/>
    <property type="match status" value="1"/>
</dbReference>
<keyword evidence="2" id="KW-0472">Membrane</keyword>
<evidence type="ECO:0008006" key="5">
    <source>
        <dbReference type="Google" id="ProtNLM"/>
    </source>
</evidence>
<evidence type="ECO:0000313" key="3">
    <source>
        <dbReference type="EMBL" id="OKL48696.1"/>
    </source>
</evidence>
<feature type="transmembrane region" description="Helical" evidence="2">
    <location>
        <begin position="75"/>
        <end position="96"/>
    </location>
</feature>
<dbReference type="EMBL" id="MPDM01000005">
    <property type="protein sequence ID" value="OKL48696.1"/>
    <property type="molecule type" value="Genomic_DNA"/>
</dbReference>
<feature type="transmembrane region" description="Helical" evidence="2">
    <location>
        <begin position="35"/>
        <end position="54"/>
    </location>
</feature>
<evidence type="ECO:0000313" key="4">
    <source>
        <dbReference type="Proteomes" id="UP000186465"/>
    </source>
</evidence>
<evidence type="ECO:0000256" key="1">
    <source>
        <dbReference type="SAM" id="MobiDB-lite"/>
    </source>
</evidence>
<dbReference type="STRING" id="156892.BM477_05740"/>
<keyword evidence="4" id="KW-1185">Reference proteome</keyword>
<comment type="caution">
    <text evidence="3">The sequence shown here is derived from an EMBL/GenBank/DDBJ whole genome shotgun (WGS) entry which is preliminary data.</text>
</comment>